<reference evidence="2" key="1">
    <citation type="journal article" date="2019" name="Int. J. Syst. Evol. Microbiol.">
        <title>The Global Catalogue of Microorganisms (GCM) 10K type strain sequencing project: providing services to taxonomists for standard genome sequencing and annotation.</title>
        <authorList>
            <consortium name="The Broad Institute Genomics Platform"/>
            <consortium name="The Broad Institute Genome Sequencing Center for Infectious Disease"/>
            <person name="Wu L."/>
            <person name="Ma J."/>
        </authorList>
    </citation>
    <scope>NUCLEOTIDE SEQUENCE [LARGE SCALE GENOMIC DNA]</scope>
    <source>
        <strain evidence="2">CCUG 48216</strain>
    </source>
</reference>
<dbReference type="RefSeq" id="WP_379267276.1">
    <property type="nucleotide sequence ID" value="NZ_JBHTKZ010000133.1"/>
</dbReference>
<accession>A0ABW3SJZ8</accession>
<sequence>PPRSREISRGSDCRDTSAPPNRIAAVPFGHLRWWDVANTETLSETAEKTLQNTKIYKIQRSDNMSSAICYWCGTEATSMEHVPPKCLFPEEKDVKDVLNKSYRNNLITVPSCNEHNMNKSNLDEYLMATLSGKVGNNFVAYVHTATKVSRSRMRNPKIIKVDKSAILKLKNKEFPVLWITVDTIKLRHSFEAITRALYFYENNEVFKGSCFVVSTLFDHEDDPKGTEFNKRSSALLESEQRHWKTELKGSNPDIFTYQFSEVDGFKCQTLSMNFYEGTRVFVILNGMTEDEIEEAKPKFAFLTDAIFGDLN</sequence>
<keyword evidence="2" id="KW-1185">Reference proteome</keyword>
<evidence type="ECO:0008006" key="3">
    <source>
        <dbReference type="Google" id="ProtNLM"/>
    </source>
</evidence>
<comment type="caution">
    <text evidence="1">The sequence shown here is derived from an EMBL/GenBank/DDBJ whole genome shotgun (WGS) entry which is preliminary data.</text>
</comment>
<evidence type="ECO:0000313" key="1">
    <source>
        <dbReference type="EMBL" id="MFD1184555.1"/>
    </source>
</evidence>
<evidence type="ECO:0000313" key="2">
    <source>
        <dbReference type="Proteomes" id="UP001597211"/>
    </source>
</evidence>
<proteinExistence type="predicted"/>
<dbReference type="EMBL" id="JBHTKZ010000133">
    <property type="protein sequence ID" value="MFD1184555.1"/>
    <property type="molecule type" value="Genomic_DNA"/>
</dbReference>
<feature type="non-terminal residue" evidence="1">
    <location>
        <position position="1"/>
    </location>
</feature>
<gene>
    <name evidence="1" type="ORF">ACFQ2Z_24865</name>
</gene>
<protein>
    <recommendedName>
        <fullName evidence="3">HNH endonuclease</fullName>
    </recommendedName>
</protein>
<organism evidence="1 2">
    <name type="scientific">Paenibacillus timonensis</name>
    <dbReference type="NCBI Taxonomy" id="225915"/>
    <lineage>
        <taxon>Bacteria</taxon>
        <taxon>Bacillati</taxon>
        <taxon>Bacillota</taxon>
        <taxon>Bacilli</taxon>
        <taxon>Bacillales</taxon>
        <taxon>Paenibacillaceae</taxon>
        <taxon>Paenibacillus</taxon>
    </lineage>
</organism>
<name>A0ABW3SJZ8_9BACL</name>
<dbReference type="Proteomes" id="UP001597211">
    <property type="component" value="Unassembled WGS sequence"/>
</dbReference>